<proteinExistence type="predicted"/>
<dbReference type="PANTHER" id="PTHR33204:SF37">
    <property type="entry name" value="HTH-TYPE TRANSCRIPTIONAL REGULATOR YODB"/>
    <property type="match status" value="1"/>
</dbReference>
<accession>A0A378K9Z7</accession>
<dbReference type="Gene3D" id="1.10.10.10">
    <property type="entry name" value="Winged helix-like DNA-binding domain superfamily/Winged helix DNA-binding domain"/>
    <property type="match status" value="1"/>
</dbReference>
<gene>
    <name evidence="5" type="primary">ytfH</name>
    <name evidence="5" type="ORF">NCTC13316_03208</name>
</gene>
<evidence type="ECO:0000256" key="2">
    <source>
        <dbReference type="ARBA" id="ARBA00023125"/>
    </source>
</evidence>
<protein>
    <submittedName>
        <fullName evidence="5">Transcriptional regulator</fullName>
    </submittedName>
</protein>
<evidence type="ECO:0000259" key="4">
    <source>
        <dbReference type="PROSITE" id="PS51118"/>
    </source>
</evidence>
<evidence type="ECO:0000256" key="3">
    <source>
        <dbReference type="ARBA" id="ARBA00023163"/>
    </source>
</evidence>
<dbReference type="AlphaFoldDB" id="A0A378K9Z7"/>
<keyword evidence="1" id="KW-0805">Transcription regulation</keyword>
<evidence type="ECO:0000313" key="5">
    <source>
        <dbReference type="EMBL" id="STX81339.1"/>
    </source>
</evidence>
<keyword evidence="6" id="KW-1185">Reference proteome</keyword>
<dbReference type="InterPro" id="IPR036390">
    <property type="entry name" value="WH_DNA-bd_sf"/>
</dbReference>
<evidence type="ECO:0000313" key="6">
    <source>
        <dbReference type="Proteomes" id="UP000254794"/>
    </source>
</evidence>
<feature type="domain" description="HTH hxlR-type" evidence="4">
    <location>
        <begin position="15"/>
        <end position="113"/>
    </location>
</feature>
<sequence>MSMSKKKFCVYDEQCPSHNILEKISDKWSILIINKLLYKTLRFGELKRELGGISPKMLTQTLSKLERVGLINRKSFPVLPMKVEYSLTALGYEIGVILNSLKIWTEANIEAMLTIESKFEESL</sequence>
<name>A0A378K9Z7_9GAMM</name>
<dbReference type="Proteomes" id="UP000254794">
    <property type="component" value="Unassembled WGS sequence"/>
</dbReference>
<dbReference type="InterPro" id="IPR036388">
    <property type="entry name" value="WH-like_DNA-bd_sf"/>
</dbReference>
<dbReference type="PROSITE" id="PS51118">
    <property type="entry name" value="HTH_HXLR"/>
    <property type="match status" value="1"/>
</dbReference>
<dbReference type="Pfam" id="PF01638">
    <property type="entry name" value="HxlR"/>
    <property type="match status" value="1"/>
</dbReference>
<dbReference type="GO" id="GO:0003677">
    <property type="term" value="F:DNA binding"/>
    <property type="evidence" value="ECO:0007669"/>
    <property type="project" value="UniProtKB-KW"/>
</dbReference>
<dbReference type="InterPro" id="IPR002577">
    <property type="entry name" value="HTH_HxlR"/>
</dbReference>
<organism evidence="5 6">
    <name type="scientific">Legionella busanensis</name>
    <dbReference type="NCBI Taxonomy" id="190655"/>
    <lineage>
        <taxon>Bacteria</taxon>
        <taxon>Pseudomonadati</taxon>
        <taxon>Pseudomonadota</taxon>
        <taxon>Gammaproteobacteria</taxon>
        <taxon>Legionellales</taxon>
        <taxon>Legionellaceae</taxon>
        <taxon>Legionella</taxon>
    </lineage>
</organism>
<dbReference type="PANTHER" id="PTHR33204">
    <property type="entry name" value="TRANSCRIPTIONAL REGULATOR, MARR FAMILY"/>
    <property type="match status" value="1"/>
</dbReference>
<dbReference type="SUPFAM" id="SSF46785">
    <property type="entry name" value="Winged helix' DNA-binding domain"/>
    <property type="match status" value="1"/>
</dbReference>
<reference evidence="5 6" key="1">
    <citation type="submission" date="2018-06" db="EMBL/GenBank/DDBJ databases">
        <authorList>
            <consortium name="Pathogen Informatics"/>
            <person name="Doyle S."/>
        </authorList>
    </citation>
    <scope>NUCLEOTIDE SEQUENCE [LARGE SCALE GENOMIC DNA]</scope>
    <source>
        <strain evidence="5 6">NCTC13316</strain>
    </source>
</reference>
<evidence type="ECO:0000256" key="1">
    <source>
        <dbReference type="ARBA" id="ARBA00023015"/>
    </source>
</evidence>
<dbReference type="EMBL" id="UGOD01000003">
    <property type="protein sequence ID" value="STX81339.1"/>
    <property type="molecule type" value="Genomic_DNA"/>
</dbReference>
<keyword evidence="2" id="KW-0238">DNA-binding</keyword>
<keyword evidence="3" id="KW-0804">Transcription</keyword>